<sequence>MLFAVNLQVLYAGVKKDSTSKTEAKKMRVVTSIVPLSFFVKQIGGEHVDVTVMVPPGANPHTYDPTPGQMTALGDAGMFVKAGSGIEFELDWMKKFTALNPHMVVCDASRDYRSRTMQGHGGDHVHEKIDPHFWLSPQNGILIANNIERCLATLDPQHKIEYAENRRMLEVKLGELSVEITQKLEGMKNRAFMVFHPAWGYFADEFNLKQIAAEKEGKELTPKTMQQVIGQAKKYDIKVVFVSPTFSSLQAETIAREIGGVIQPVDPLSGDYIDNLRQAAEAFVASMQ</sequence>
<dbReference type="InterPro" id="IPR050492">
    <property type="entry name" value="Bact_metal-bind_prot9"/>
</dbReference>
<gene>
    <name evidence="5" type="ORF">CR164_04020</name>
</gene>
<organism evidence="5 6">
    <name type="scientific">Prosthecochloris marina</name>
    <dbReference type="NCBI Taxonomy" id="2017681"/>
    <lineage>
        <taxon>Bacteria</taxon>
        <taxon>Pseudomonadati</taxon>
        <taxon>Chlorobiota</taxon>
        <taxon>Chlorobiia</taxon>
        <taxon>Chlorobiales</taxon>
        <taxon>Chlorobiaceae</taxon>
        <taxon>Prosthecochloris</taxon>
    </lineage>
</organism>
<dbReference type="SUPFAM" id="SSF53807">
    <property type="entry name" value="Helical backbone' metal receptor"/>
    <property type="match status" value="1"/>
</dbReference>
<dbReference type="EMBL" id="PDNZ01000002">
    <property type="protein sequence ID" value="PWW82982.1"/>
    <property type="molecule type" value="Genomic_DNA"/>
</dbReference>
<dbReference type="Pfam" id="PF01297">
    <property type="entry name" value="ZnuA"/>
    <property type="match status" value="1"/>
</dbReference>
<comment type="similarity">
    <text evidence="1 4">Belongs to the bacterial solute-binding protein 9 family.</text>
</comment>
<keyword evidence="6" id="KW-1185">Reference proteome</keyword>
<dbReference type="PRINTS" id="PR00690">
    <property type="entry name" value="ADHESNFAMILY"/>
</dbReference>
<dbReference type="GO" id="GO:0030001">
    <property type="term" value="P:metal ion transport"/>
    <property type="evidence" value="ECO:0007669"/>
    <property type="project" value="InterPro"/>
</dbReference>
<dbReference type="GO" id="GO:0046872">
    <property type="term" value="F:metal ion binding"/>
    <property type="evidence" value="ECO:0007669"/>
    <property type="project" value="InterPro"/>
</dbReference>
<dbReference type="InterPro" id="IPR006128">
    <property type="entry name" value="Lipoprotein_PsaA-like"/>
</dbReference>
<dbReference type="Proteomes" id="UP000246278">
    <property type="component" value="Unassembled WGS sequence"/>
</dbReference>
<reference evidence="6" key="1">
    <citation type="submission" date="2017-10" db="EMBL/GenBank/DDBJ databases">
        <authorList>
            <person name="Gaisin V.A."/>
            <person name="Rysina M.S."/>
            <person name="Grouzdev D.S."/>
        </authorList>
    </citation>
    <scope>NUCLEOTIDE SEQUENCE [LARGE SCALE GENOMIC DNA]</scope>
    <source>
        <strain evidence="6">V1</strain>
    </source>
</reference>
<dbReference type="PANTHER" id="PTHR42953">
    <property type="entry name" value="HIGH-AFFINITY ZINC UPTAKE SYSTEM PROTEIN ZNUA-RELATED"/>
    <property type="match status" value="1"/>
</dbReference>
<evidence type="ECO:0000313" key="6">
    <source>
        <dbReference type="Proteomes" id="UP000246278"/>
    </source>
</evidence>
<evidence type="ECO:0000256" key="4">
    <source>
        <dbReference type="RuleBase" id="RU003512"/>
    </source>
</evidence>
<evidence type="ECO:0000256" key="2">
    <source>
        <dbReference type="ARBA" id="ARBA00022448"/>
    </source>
</evidence>
<proteinExistence type="inferred from homology"/>
<evidence type="ECO:0000313" key="5">
    <source>
        <dbReference type="EMBL" id="PWW82982.1"/>
    </source>
</evidence>
<accession>A0A317T8J2</accession>
<dbReference type="AlphaFoldDB" id="A0A317T8J2"/>
<dbReference type="PANTHER" id="PTHR42953:SF3">
    <property type="entry name" value="HIGH-AFFINITY ZINC UPTAKE SYSTEM PROTEIN ZNUA"/>
    <property type="match status" value="1"/>
</dbReference>
<keyword evidence="2 4" id="KW-0813">Transport</keyword>
<evidence type="ECO:0000256" key="1">
    <source>
        <dbReference type="ARBA" id="ARBA00011028"/>
    </source>
</evidence>
<dbReference type="GO" id="GO:0007155">
    <property type="term" value="P:cell adhesion"/>
    <property type="evidence" value="ECO:0007669"/>
    <property type="project" value="InterPro"/>
</dbReference>
<dbReference type="InterPro" id="IPR006129">
    <property type="entry name" value="AdhesinB"/>
</dbReference>
<dbReference type="Gene3D" id="3.40.50.1980">
    <property type="entry name" value="Nitrogenase molybdenum iron protein domain"/>
    <property type="match status" value="2"/>
</dbReference>
<protein>
    <submittedName>
        <fullName evidence="5">ABC transporter substrate-binding protein</fullName>
    </submittedName>
</protein>
<dbReference type="InterPro" id="IPR006127">
    <property type="entry name" value="ZnuA-like"/>
</dbReference>
<keyword evidence="3" id="KW-0732">Signal</keyword>
<evidence type="ECO:0000256" key="3">
    <source>
        <dbReference type="ARBA" id="ARBA00022729"/>
    </source>
</evidence>
<name>A0A317T8J2_9CHLB</name>
<comment type="caution">
    <text evidence="5">The sequence shown here is derived from an EMBL/GenBank/DDBJ whole genome shotgun (WGS) entry which is preliminary data.</text>
</comment>
<dbReference type="PRINTS" id="PR00691">
    <property type="entry name" value="ADHESINB"/>
</dbReference>
<dbReference type="OrthoDB" id="9810636at2"/>